<gene>
    <name evidence="11" type="ORF">EDD41_2097</name>
</gene>
<evidence type="ECO:0000259" key="8">
    <source>
        <dbReference type="Pfam" id="PF00924"/>
    </source>
</evidence>
<name>A0A3N1ZVJ4_9ACTN</name>
<sequence>MLLESLVFMWPETAVAIAFILLLAVVGRWLVQVAIRRMVRMTTDRARQHLEKLGRPGQILASATGMQSERQAQRAATMGSVVGSAATFVIATIALLTVLSHVGIDLAPVLASAGVGGVALAFGAQSLVKDVLSGIFLTVEDQYGVGDVITVNEVTGTVEHVGLRVTSVRDANGMLWYLRNGEITKVGNVSQGWSIATVDLPIHPAEDAGRAIELLERVATDFAADEDHAADLIDPPEVLGVETITGTAMTLRMTAKCLANQQWGVQRELRERAKHALDAAGVRGAVSGWGSGSTTA</sequence>
<dbReference type="Pfam" id="PF00924">
    <property type="entry name" value="MS_channel_2nd"/>
    <property type="match status" value="1"/>
</dbReference>
<dbReference type="InterPro" id="IPR049278">
    <property type="entry name" value="MS_channel_C"/>
</dbReference>
<evidence type="ECO:0000256" key="3">
    <source>
        <dbReference type="ARBA" id="ARBA00022475"/>
    </source>
</evidence>
<evidence type="ECO:0000256" key="6">
    <source>
        <dbReference type="ARBA" id="ARBA00023136"/>
    </source>
</evidence>
<feature type="domain" description="Mechanosensitive ion channel transmembrane helices 2/3" evidence="10">
    <location>
        <begin position="87"/>
        <end position="125"/>
    </location>
</feature>
<protein>
    <submittedName>
        <fullName evidence="11">Small conductance mechanosensitive channel</fullName>
    </submittedName>
</protein>
<feature type="transmembrane region" description="Helical" evidence="7">
    <location>
        <begin position="106"/>
        <end position="128"/>
    </location>
</feature>
<comment type="similarity">
    <text evidence="2">Belongs to the MscS (TC 1.A.23) family.</text>
</comment>
<evidence type="ECO:0000256" key="5">
    <source>
        <dbReference type="ARBA" id="ARBA00022989"/>
    </source>
</evidence>
<evidence type="ECO:0000259" key="10">
    <source>
        <dbReference type="Pfam" id="PF21088"/>
    </source>
</evidence>
<organism evidence="11 12">
    <name type="scientific">Luteococcus japonicus</name>
    <dbReference type="NCBI Taxonomy" id="33984"/>
    <lineage>
        <taxon>Bacteria</taxon>
        <taxon>Bacillati</taxon>
        <taxon>Actinomycetota</taxon>
        <taxon>Actinomycetes</taxon>
        <taxon>Propionibacteriales</taxon>
        <taxon>Propionibacteriaceae</taxon>
        <taxon>Luteococcus</taxon>
    </lineage>
</organism>
<reference evidence="11 12" key="1">
    <citation type="submission" date="2018-11" db="EMBL/GenBank/DDBJ databases">
        <title>Sequencing the genomes of 1000 actinobacteria strains.</title>
        <authorList>
            <person name="Klenk H.-P."/>
        </authorList>
    </citation>
    <scope>NUCLEOTIDE SEQUENCE [LARGE SCALE GENOMIC DNA]</scope>
    <source>
        <strain evidence="11 12">DSM 10546</strain>
    </source>
</reference>
<dbReference type="SUPFAM" id="SSF82689">
    <property type="entry name" value="Mechanosensitive channel protein MscS (YggB), C-terminal domain"/>
    <property type="match status" value="1"/>
</dbReference>
<dbReference type="AlphaFoldDB" id="A0A3N1ZVJ4"/>
<dbReference type="InterPro" id="IPR011014">
    <property type="entry name" value="MscS_channel_TM-2"/>
</dbReference>
<dbReference type="SUPFAM" id="SSF82861">
    <property type="entry name" value="Mechanosensitive channel protein MscS (YggB), transmembrane region"/>
    <property type="match status" value="1"/>
</dbReference>
<dbReference type="Pfam" id="PF21082">
    <property type="entry name" value="MS_channel_3rd"/>
    <property type="match status" value="1"/>
</dbReference>
<dbReference type="Gene3D" id="2.30.30.60">
    <property type="match status" value="1"/>
</dbReference>
<feature type="domain" description="Mechanosensitive ion channel MscS" evidence="8">
    <location>
        <begin position="127"/>
        <end position="190"/>
    </location>
</feature>
<dbReference type="SUPFAM" id="SSF50182">
    <property type="entry name" value="Sm-like ribonucleoproteins"/>
    <property type="match status" value="1"/>
</dbReference>
<keyword evidence="6 7" id="KW-0472">Membrane</keyword>
<dbReference type="Pfam" id="PF21088">
    <property type="entry name" value="MS_channel_1st"/>
    <property type="match status" value="1"/>
</dbReference>
<dbReference type="InterPro" id="IPR006685">
    <property type="entry name" value="MscS_channel_2nd"/>
</dbReference>
<dbReference type="GO" id="GO:0008381">
    <property type="term" value="F:mechanosensitive monoatomic ion channel activity"/>
    <property type="evidence" value="ECO:0007669"/>
    <property type="project" value="InterPro"/>
</dbReference>
<dbReference type="FunFam" id="2.30.30.60:FF:000001">
    <property type="entry name" value="MscS Mechanosensitive ion channel"/>
    <property type="match status" value="1"/>
</dbReference>
<proteinExistence type="inferred from homology"/>
<accession>A0A3N1ZVJ4</accession>
<comment type="subcellular location">
    <subcellularLocation>
        <location evidence="1">Cell membrane</location>
        <topology evidence="1">Multi-pass membrane protein</topology>
    </subcellularLocation>
</comment>
<dbReference type="InterPro" id="IPR011066">
    <property type="entry name" value="MscS_channel_C_sf"/>
</dbReference>
<evidence type="ECO:0000256" key="4">
    <source>
        <dbReference type="ARBA" id="ARBA00022692"/>
    </source>
</evidence>
<dbReference type="Gene3D" id="1.10.287.1260">
    <property type="match status" value="1"/>
</dbReference>
<evidence type="ECO:0000259" key="9">
    <source>
        <dbReference type="Pfam" id="PF21082"/>
    </source>
</evidence>
<evidence type="ECO:0000313" key="11">
    <source>
        <dbReference type="EMBL" id="ROR54864.1"/>
    </source>
</evidence>
<dbReference type="Gene3D" id="3.30.70.100">
    <property type="match status" value="1"/>
</dbReference>
<evidence type="ECO:0000256" key="2">
    <source>
        <dbReference type="ARBA" id="ARBA00008017"/>
    </source>
</evidence>
<dbReference type="EMBL" id="RKHG01000001">
    <property type="protein sequence ID" value="ROR54864.1"/>
    <property type="molecule type" value="Genomic_DNA"/>
</dbReference>
<dbReference type="PANTHER" id="PTHR30460:SF0">
    <property type="entry name" value="MODERATE CONDUCTANCE MECHANOSENSITIVE CHANNEL YBIO"/>
    <property type="match status" value="1"/>
</dbReference>
<comment type="caution">
    <text evidence="11">The sequence shown here is derived from an EMBL/GenBank/DDBJ whole genome shotgun (WGS) entry which is preliminary data.</text>
</comment>
<evidence type="ECO:0000313" key="12">
    <source>
        <dbReference type="Proteomes" id="UP000275749"/>
    </source>
</evidence>
<feature type="transmembrane region" description="Helical" evidence="7">
    <location>
        <begin position="6"/>
        <end position="31"/>
    </location>
</feature>
<evidence type="ECO:0000256" key="7">
    <source>
        <dbReference type="SAM" id="Phobius"/>
    </source>
</evidence>
<dbReference type="GO" id="GO:0005886">
    <property type="term" value="C:plasma membrane"/>
    <property type="evidence" value="ECO:0007669"/>
    <property type="project" value="UniProtKB-SubCell"/>
</dbReference>
<dbReference type="Proteomes" id="UP000275749">
    <property type="component" value="Unassembled WGS sequence"/>
</dbReference>
<dbReference type="InterPro" id="IPR023408">
    <property type="entry name" value="MscS_beta-dom_sf"/>
</dbReference>
<dbReference type="RefSeq" id="WP_094764308.1">
    <property type="nucleotide sequence ID" value="NZ_RKHG01000001.1"/>
</dbReference>
<keyword evidence="5 7" id="KW-1133">Transmembrane helix</keyword>
<evidence type="ECO:0000256" key="1">
    <source>
        <dbReference type="ARBA" id="ARBA00004651"/>
    </source>
</evidence>
<dbReference type="InterPro" id="IPR010920">
    <property type="entry name" value="LSM_dom_sf"/>
</dbReference>
<feature type="domain" description="Mechanosensitive ion channel MscS C-terminal" evidence="9">
    <location>
        <begin position="212"/>
        <end position="282"/>
    </location>
</feature>
<dbReference type="InterPro" id="IPR045276">
    <property type="entry name" value="YbiO_bact"/>
</dbReference>
<dbReference type="InterPro" id="IPR049142">
    <property type="entry name" value="MS_channel_1st"/>
</dbReference>
<feature type="transmembrane region" description="Helical" evidence="7">
    <location>
        <begin position="75"/>
        <end position="100"/>
    </location>
</feature>
<keyword evidence="3" id="KW-1003">Cell membrane</keyword>
<keyword evidence="4 7" id="KW-0812">Transmembrane</keyword>
<dbReference type="PANTHER" id="PTHR30460">
    <property type="entry name" value="MODERATE CONDUCTANCE MECHANOSENSITIVE CHANNEL YBIO"/>
    <property type="match status" value="1"/>
</dbReference>